<dbReference type="AlphaFoldDB" id="A0A8H6WDT8"/>
<evidence type="ECO:0000313" key="1">
    <source>
        <dbReference type="EMBL" id="KAF7314162.1"/>
    </source>
</evidence>
<protein>
    <submittedName>
        <fullName evidence="1">Uncharacterized protein</fullName>
    </submittedName>
</protein>
<reference evidence="1" key="1">
    <citation type="submission" date="2020-05" db="EMBL/GenBank/DDBJ databases">
        <title>Mycena genomes resolve the evolution of fungal bioluminescence.</title>
        <authorList>
            <person name="Tsai I.J."/>
        </authorList>
    </citation>
    <scope>NUCLEOTIDE SEQUENCE</scope>
    <source>
        <strain evidence="1">110903Hualien_Pintung</strain>
    </source>
</reference>
<proteinExistence type="predicted"/>
<dbReference type="EMBL" id="JACAZE010000006">
    <property type="protein sequence ID" value="KAF7314162.1"/>
    <property type="molecule type" value="Genomic_DNA"/>
</dbReference>
<comment type="caution">
    <text evidence="1">The sequence shown here is derived from an EMBL/GenBank/DDBJ whole genome shotgun (WGS) entry which is preliminary data.</text>
</comment>
<organism evidence="1 2">
    <name type="scientific">Mycena chlorophos</name>
    <name type="common">Agaric fungus</name>
    <name type="synonym">Agaricus chlorophos</name>
    <dbReference type="NCBI Taxonomy" id="658473"/>
    <lineage>
        <taxon>Eukaryota</taxon>
        <taxon>Fungi</taxon>
        <taxon>Dikarya</taxon>
        <taxon>Basidiomycota</taxon>
        <taxon>Agaricomycotina</taxon>
        <taxon>Agaricomycetes</taxon>
        <taxon>Agaricomycetidae</taxon>
        <taxon>Agaricales</taxon>
        <taxon>Marasmiineae</taxon>
        <taxon>Mycenaceae</taxon>
        <taxon>Mycena</taxon>
    </lineage>
</organism>
<name>A0A8H6WDT8_MYCCL</name>
<gene>
    <name evidence="1" type="ORF">HMN09_00575500</name>
</gene>
<evidence type="ECO:0000313" key="2">
    <source>
        <dbReference type="Proteomes" id="UP000613580"/>
    </source>
</evidence>
<accession>A0A8H6WDT8</accession>
<keyword evidence="2" id="KW-1185">Reference proteome</keyword>
<dbReference type="OrthoDB" id="3145912at2759"/>
<dbReference type="Proteomes" id="UP000613580">
    <property type="component" value="Unassembled WGS sequence"/>
</dbReference>
<sequence>MLSPLLPLDLEREVLEITAERQPSAVLKLMLLCRRTHAWLEPFLYRTVYLHSDDSEHDPAQDAFYRVASSKPPSFLARAVRVLVMAFGYLWDEDKIKRTSAALLHCTNISRICLTSHRWMSSPVNTIMFRALPLSALTLRRLSTFMLESMPDLIAEHALTSPFRFLTHLYALDREPDAVRRLVPFVVKLPALTHLAISTDLPADVLEDILGKGGCPHLLLFVLLSFGDRTGANSRRWAKELPSTDPRIVVARTWEWDAGVADDTRTPTLWREAEDFLRKKALGLIEKDCFLLADYDGGVAF</sequence>